<feature type="coiled-coil region" evidence="1">
    <location>
        <begin position="50"/>
        <end position="84"/>
    </location>
</feature>
<reference evidence="3 4" key="1">
    <citation type="journal article" date="2015" name="Genome Biol.">
        <title>Comparative genomics of Steinernema reveals deeply conserved gene regulatory networks.</title>
        <authorList>
            <person name="Dillman A.R."/>
            <person name="Macchietto M."/>
            <person name="Porter C.F."/>
            <person name="Rogers A."/>
            <person name="Williams B."/>
            <person name="Antoshechkin I."/>
            <person name="Lee M.M."/>
            <person name="Goodwin Z."/>
            <person name="Lu X."/>
            <person name="Lewis E.E."/>
            <person name="Goodrich-Blair H."/>
            <person name="Stock S.P."/>
            <person name="Adams B.J."/>
            <person name="Sternberg P.W."/>
            <person name="Mortazavi A."/>
        </authorList>
    </citation>
    <scope>NUCLEOTIDE SEQUENCE [LARGE SCALE GENOMIC DNA]</scope>
    <source>
        <strain evidence="3 4">ALL</strain>
    </source>
</reference>
<dbReference type="Proteomes" id="UP000298663">
    <property type="component" value="Unassembled WGS sequence"/>
</dbReference>
<dbReference type="EMBL" id="AZBU02000006">
    <property type="protein sequence ID" value="TKR71804.1"/>
    <property type="molecule type" value="Genomic_DNA"/>
</dbReference>
<evidence type="ECO:0000256" key="1">
    <source>
        <dbReference type="SAM" id="Coils"/>
    </source>
</evidence>
<reference evidence="3 4" key="2">
    <citation type="journal article" date="2019" name="G3 (Bethesda)">
        <title>Hybrid Assembly of the Genome of the Entomopathogenic Nematode Steinernema carpocapsae Identifies the X-Chromosome.</title>
        <authorList>
            <person name="Serra L."/>
            <person name="Macchietto M."/>
            <person name="Macias-Munoz A."/>
            <person name="McGill C.J."/>
            <person name="Rodriguez I.M."/>
            <person name="Rodriguez B."/>
            <person name="Murad R."/>
            <person name="Mortazavi A."/>
        </authorList>
    </citation>
    <scope>NUCLEOTIDE SEQUENCE [LARGE SCALE GENOMIC DNA]</scope>
    <source>
        <strain evidence="3 4">ALL</strain>
    </source>
</reference>
<proteinExistence type="predicted"/>
<dbReference type="AlphaFoldDB" id="A0A4U5MQD6"/>
<organism evidence="3 4">
    <name type="scientific">Steinernema carpocapsae</name>
    <name type="common">Entomopathogenic nematode</name>
    <dbReference type="NCBI Taxonomy" id="34508"/>
    <lineage>
        <taxon>Eukaryota</taxon>
        <taxon>Metazoa</taxon>
        <taxon>Ecdysozoa</taxon>
        <taxon>Nematoda</taxon>
        <taxon>Chromadorea</taxon>
        <taxon>Rhabditida</taxon>
        <taxon>Tylenchina</taxon>
        <taxon>Panagrolaimomorpha</taxon>
        <taxon>Strongyloidoidea</taxon>
        <taxon>Steinernematidae</taxon>
        <taxon>Steinernema</taxon>
    </lineage>
</organism>
<accession>A0A4U5MQD6</accession>
<feature type="region of interest" description="Disordered" evidence="2">
    <location>
        <begin position="106"/>
        <end position="176"/>
    </location>
</feature>
<feature type="compositionally biased region" description="Basic and acidic residues" evidence="2">
    <location>
        <begin position="115"/>
        <end position="159"/>
    </location>
</feature>
<dbReference type="OrthoDB" id="5819653at2759"/>
<gene>
    <name evidence="3" type="ORF">L596_019343</name>
</gene>
<name>A0A4U5MQD6_STECR</name>
<comment type="caution">
    <text evidence="3">The sequence shown here is derived from an EMBL/GenBank/DDBJ whole genome shotgun (WGS) entry which is preliminary data.</text>
</comment>
<keyword evidence="1" id="KW-0175">Coiled coil</keyword>
<protein>
    <submittedName>
        <fullName evidence="3">Uncharacterized protein</fullName>
    </submittedName>
</protein>
<keyword evidence="4" id="KW-1185">Reference proteome</keyword>
<evidence type="ECO:0000256" key="2">
    <source>
        <dbReference type="SAM" id="MobiDB-lite"/>
    </source>
</evidence>
<evidence type="ECO:0000313" key="4">
    <source>
        <dbReference type="Proteomes" id="UP000298663"/>
    </source>
</evidence>
<evidence type="ECO:0000313" key="3">
    <source>
        <dbReference type="EMBL" id="TKR71804.1"/>
    </source>
</evidence>
<sequence length="260" mass="30473">MRRLSFKLVQDYERSLMFYEGSSAFLEVDQMAMVSVGVVNRLAKILLNVEEAQARKIRNMETNMRKLETEVEMLKRDVFELKGSQNSFMNQMERTRRNSVASMMTGEIGQGNKGTESRMKRMETQESQEMREDENLTEVEQRMVDQTEESRNRSDRVRSPPEILSDMDNGDDMESIPRNREIDTFEEVFEEDEVDLSKEVVKALDEFGSTRMKTFSGDSEANFENWVRKFEDWVDAQVSPLSDEQKVKKLKFYLEGNARE</sequence>